<evidence type="ECO:0000313" key="2">
    <source>
        <dbReference type="Proteomes" id="UP000800092"/>
    </source>
</evidence>
<sequence>MLCGNACEQCSSKTALIRFPQGPTSNMGHLLPSIRGRAIRRSSFTLGANSSRSGVYPMCSSEMPCCVIDYSSLRPNFVFSWTIHCTSEFCPDSGCQERAGSTARNSVIHKLAEKKYSTLWHNPHLQSIVLRCGHPDCGALLGSISLLAEYRSSPCLLKYNDNVH</sequence>
<organism evidence="1 2">
    <name type="scientific">Viridothelium virens</name>
    <name type="common">Speckled blister lichen</name>
    <name type="synonym">Trypethelium virens</name>
    <dbReference type="NCBI Taxonomy" id="1048519"/>
    <lineage>
        <taxon>Eukaryota</taxon>
        <taxon>Fungi</taxon>
        <taxon>Dikarya</taxon>
        <taxon>Ascomycota</taxon>
        <taxon>Pezizomycotina</taxon>
        <taxon>Dothideomycetes</taxon>
        <taxon>Dothideomycetes incertae sedis</taxon>
        <taxon>Trypetheliales</taxon>
        <taxon>Trypetheliaceae</taxon>
        <taxon>Viridothelium</taxon>
    </lineage>
</organism>
<evidence type="ECO:0000313" key="1">
    <source>
        <dbReference type="EMBL" id="KAF2239654.1"/>
    </source>
</evidence>
<keyword evidence="2" id="KW-1185">Reference proteome</keyword>
<dbReference type="Proteomes" id="UP000800092">
    <property type="component" value="Unassembled WGS sequence"/>
</dbReference>
<reference evidence="1" key="1">
    <citation type="journal article" date="2020" name="Stud. Mycol.">
        <title>101 Dothideomycetes genomes: a test case for predicting lifestyles and emergence of pathogens.</title>
        <authorList>
            <person name="Haridas S."/>
            <person name="Albert R."/>
            <person name="Binder M."/>
            <person name="Bloem J."/>
            <person name="Labutti K."/>
            <person name="Salamov A."/>
            <person name="Andreopoulos B."/>
            <person name="Baker S."/>
            <person name="Barry K."/>
            <person name="Bills G."/>
            <person name="Bluhm B."/>
            <person name="Cannon C."/>
            <person name="Castanera R."/>
            <person name="Culley D."/>
            <person name="Daum C."/>
            <person name="Ezra D."/>
            <person name="Gonzalez J."/>
            <person name="Henrissat B."/>
            <person name="Kuo A."/>
            <person name="Liang C."/>
            <person name="Lipzen A."/>
            <person name="Lutzoni F."/>
            <person name="Magnuson J."/>
            <person name="Mondo S."/>
            <person name="Nolan M."/>
            <person name="Ohm R."/>
            <person name="Pangilinan J."/>
            <person name="Park H.-J."/>
            <person name="Ramirez L."/>
            <person name="Alfaro M."/>
            <person name="Sun H."/>
            <person name="Tritt A."/>
            <person name="Yoshinaga Y."/>
            <person name="Zwiers L.-H."/>
            <person name="Turgeon B."/>
            <person name="Goodwin S."/>
            <person name="Spatafora J."/>
            <person name="Crous P."/>
            <person name="Grigoriev I."/>
        </authorList>
    </citation>
    <scope>NUCLEOTIDE SEQUENCE</scope>
    <source>
        <strain evidence="1">Tuck. ex Michener</strain>
    </source>
</reference>
<dbReference type="AlphaFoldDB" id="A0A6A6HNE9"/>
<gene>
    <name evidence="1" type="ORF">EV356DRAFT_106466</name>
</gene>
<dbReference type="EMBL" id="ML991772">
    <property type="protein sequence ID" value="KAF2239654.1"/>
    <property type="molecule type" value="Genomic_DNA"/>
</dbReference>
<protein>
    <submittedName>
        <fullName evidence="1">Uncharacterized protein</fullName>
    </submittedName>
</protein>
<name>A0A6A6HNE9_VIRVR</name>
<proteinExistence type="predicted"/>
<accession>A0A6A6HNE9</accession>